<dbReference type="InterPro" id="IPR010998">
    <property type="entry name" value="Integrase_recombinase_N"/>
</dbReference>
<dbReference type="Gene3D" id="1.10.150.130">
    <property type="match status" value="1"/>
</dbReference>
<dbReference type="Proteomes" id="UP000054279">
    <property type="component" value="Unassembled WGS sequence"/>
</dbReference>
<feature type="non-terminal residue" evidence="3">
    <location>
        <position position="1"/>
    </location>
</feature>
<dbReference type="Gene3D" id="1.10.443.10">
    <property type="entry name" value="Intergrase catalytic core"/>
    <property type="match status" value="1"/>
</dbReference>
<keyword evidence="4" id="KW-1185">Reference proteome</keyword>
<dbReference type="SUPFAM" id="SSF56349">
    <property type="entry name" value="DNA breaking-rejoining enzymes"/>
    <property type="match status" value="1"/>
</dbReference>
<feature type="non-terminal residue" evidence="3">
    <location>
        <position position="250"/>
    </location>
</feature>
<evidence type="ECO:0000313" key="3">
    <source>
        <dbReference type="EMBL" id="KIJ46024.1"/>
    </source>
</evidence>
<protein>
    <recommendedName>
        <fullName evidence="5">Core-binding (CB) domain-containing protein</fullName>
    </recommendedName>
</protein>
<sequence>PCPLSPSSSQRLKQALNGALAPSTTKGYCRSIRRYLLFCEQEHIPHHLRWPADEFVLCAFAASHVGRTSGATVKGYIAAIRAWHILHNMPWNGSARLSYLLPSSQSPSEPSHFPLRSHLSLTASVGTITLPWTKTTKGKGATLTLAQQQQPTDPLSSLKLHLATSQASASSHLFSYREGNHLRLLTKQVFLDRHSFRIGGTTELLLSGVHPDIVKALGRWSSDVFLVYWRFLSDLAPLHVSNLPTNRSHF</sequence>
<accession>A0A0C9VG87</accession>
<dbReference type="InterPro" id="IPR013762">
    <property type="entry name" value="Integrase-like_cat_sf"/>
</dbReference>
<dbReference type="AlphaFoldDB" id="A0A0C9VG87"/>
<keyword evidence="2" id="KW-0233">DNA recombination</keyword>
<organism evidence="3 4">
    <name type="scientific">Sphaerobolus stellatus (strain SS14)</name>
    <dbReference type="NCBI Taxonomy" id="990650"/>
    <lineage>
        <taxon>Eukaryota</taxon>
        <taxon>Fungi</taxon>
        <taxon>Dikarya</taxon>
        <taxon>Basidiomycota</taxon>
        <taxon>Agaricomycotina</taxon>
        <taxon>Agaricomycetes</taxon>
        <taxon>Phallomycetidae</taxon>
        <taxon>Geastrales</taxon>
        <taxon>Sphaerobolaceae</taxon>
        <taxon>Sphaerobolus</taxon>
    </lineage>
</organism>
<evidence type="ECO:0000256" key="1">
    <source>
        <dbReference type="ARBA" id="ARBA00023125"/>
    </source>
</evidence>
<dbReference type="GO" id="GO:0003677">
    <property type="term" value="F:DNA binding"/>
    <property type="evidence" value="ECO:0007669"/>
    <property type="project" value="UniProtKB-KW"/>
</dbReference>
<name>A0A0C9VG87_SPHS4</name>
<gene>
    <name evidence="3" type="ORF">M422DRAFT_124298</name>
</gene>
<dbReference type="InterPro" id="IPR011010">
    <property type="entry name" value="DNA_brk_join_enz"/>
</dbReference>
<proteinExistence type="predicted"/>
<evidence type="ECO:0000313" key="4">
    <source>
        <dbReference type="Proteomes" id="UP000054279"/>
    </source>
</evidence>
<dbReference type="PANTHER" id="PTHR34605:SF3">
    <property type="entry name" value="P CELL-TYPE AGGLUTINATION PROTEIN MAP4-LIKE-RELATED"/>
    <property type="match status" value="1"/>
</dbReference>
<dbReference type="InterPro" id="IPR052925">
    <property type="entry name" value="Phage_Integrase-like_Recomb"/>
</dbReference>
<reference evidence="3 4" key="1">
    <citation type="submission" date="2014-06" db="EMBL/GenBank/DDBJ databases">
        <title>Evolutionary Origins and Diversification of the Mycorrhizal Mutualists.</title>
        <authorList>
            <consortium name="DOE Joint Genome Institute"/>
            <consortium name="Mycorrhizal Genomics Consortium"/>
            <person name="Kohler A."/>
            <person name="Kuo A."/>
            <person name="Nagy L.G."/>
            <person name="Floudas D."/>
            <person name="Copeland A."/>
            <person name="Barry K.W."/>
            <person name="Cichocki N."/>
            <person name="Veneault-Fourrey C."/>
            <person name="LaButti K."/>
            <person name="Lindquist E.A."/>
            <person name="Lipzen A."/>
            <person name="Lundell T."/>
            <person name="Morin E."/>
            <person name="Murat C."/>
            <person name="Riley R."/>
            <person name="Ohm R."/>
            <person name="Sun H."/>
            <person name="Tunlid A."/>
            <person name="Henrissat B."/>
            <person name="Grigoriev I.V."/>
            <person name="Hibbett D.S."/>
            <person name="Martin F."/>
        </authorList>
    </citation>
    <scope>NUCLEOTIDE SEQUENCE [LARGE SCALE GENOMIC DNA]</scope>
    <source>
        <strain evidence="3 4">SS14</strain>
    </source>
</reference>
<evidence type="ECO:0008006" key="5">
    <source>
        <dbReference type="Google" id="ProtNLM"/>
    </source>
</evidence>
<dbReference type="OrthoDB" id="3254696at2759"/>
<dbReference type="GO" id="GO:0015074">
    <property type="term" value="P:DNA integration"/>
    <property type="evidence" value="ECO:0007669"/>
    <property type="project" value="InterPro"/>
</dbReference>
<dbReference type="SUPFAM" id="SSF47823">
    <property type="entry name" value="lambda integrase-like, N-terminal domain"/>
    <property type="match status" value="1"/>
</dbReference>
<keyword evidence="1" id="KW-0238">DNA-binding</keyword>
<dbReference type="PANTHER" id="PTHR34605">
    <property type="entry name" value="PHAGE_INTEGRASE DOMAIN-CONTAINING PROTEIN"/>
    <property type="match status" value="1"/>
</dbReference>
<dbReference type="EMBL" id="KN837109">
    <property type="protein sequence ID" value="KIJ46024.1"/>
    <property type="molecule type" value="Genomic_DNA"/>
</dbReference>
<dbReference type="HOGENOM" id="CLU_003292_2_3_1"/>
<dbReference type="GO" id="GO:0006310">
    <property type="term" value="P:DNA recombination"/>
    <property type="evidence" value="ECO:0007669"/>
    <property type="project" value="UniProtKB-KW"/>
</dbReference>
<evidence type="ECO:0000256" key="2">
    <source>
        <dbReference type="ARBA" id="ARBA00023172"/>
    </source>
</evidence>